<dbReference type="Proteomes" id="UP001142055">
    <property type="component" value="Chromosome 1"/>
</dbReference>
<reference evidence="1" key="1">
    <citation type="submission" date="2022-12" db="EMBL/GenBank/DDBJ databases">
        <title>Genome assemblies of Blomia tropicalis.</title>
        <authorList>
            <person name="Cui Y."/>
        </authorList>
    </citation>
    <scope>NUCLEOTIDE SEQUENCE</scope>
    <source>
        <tissue evidence="1">Adult mites</tissue>
    </source>
</reference>
<dbReference type="EMBL" id="JAPWDV010000001">
    <property type="protein sequence ID" value="KAJ6222797.1"/>
    <property type="molecule type" value="Genomic_DNA"/>
</dbReference>
<evidence type="ECO:0000313" key="1">
    <source>
        <dbReference type="EMBL" id="KAJ6222797.1"/>
    </source>
</evidence>
<name>A0A9Q0MEF0_BLOTA</name>
<evidence type="ECO:0000313" key="2">
    <source>
        <dbReference type="Proteomes" id="UP001142055"/>
    </source>
</evidence>
<proteinExistence type="predicted"/>
<accession>A0A9Q0MEF0</accession>
<keyword evidence="2" id="KW-1185">Reference proteome</keyword>
<protein>
    <submittedName>
        <fullName evidence="1">Uncharacterized protein</fullName>
    </submittedName>
</protein>
<sequence length="88" mass="10260">MKHARATLLCCFITFHRNVRSIGTDHLVYETNPVLFSVKSKPTVLQLIFADRYRFICACDLFVMEEYISTIIANVTANIYSFNTVYHY</sequence>
<comment type="caution">
    <text evidence="1">The sequence shown here is derived from an EMBL/GenBank/DDBJ whole genome shotgun (WGS) entry which is preliminary data.</text>
</comment>
<dbReference type="AlphaFoldDB" id="A0A9Q0MEF0"/>
<gene>
    <name evidence="1" type="ORF">RDWZM_001342</name>
</gene>
<organism evidence="1 2">
    <name type="scientific">Blomia tropicalis</name>
    <name type="common">Mite</name>
    <dbReference type="NCBI Taxonomy" id="40697"/>
    <lineage>
        <taxon>Eukaryota</taxon>
        <taxon>Metazoa</taxon>
        <taxon>Ecdysozoa</taxon>
        <taxon>Arthropoda</taxon>
        <taxon>Chelicerata</taxon>
        <taxon>Arachnida</taxon>
        <taxon>Acari</taxon>
        <taxon>Acariformes</taxon>
        <taxon>Sarcoptiformes</taxon>
        <taxon>Astigmata</taxon>
        <taxon>Glycyphagoidea</taxon>
        <taxon>Echimyopodidae</taxon>
        <taxon>Blomia</taxon>
    </lineage>
</organism>